<evidence type="ECO:0000256" key="3">
    <source>
        <dbReference type="ARBA" id="ARBA00013190"/>
    </source>
</evidence>
<evidence type="ECO:0000256" key="1">
    <source>
        <dbReference type="ARBA" id="ARBA00001947"/>
    </source>
</evidence>
<dbReference type="SUPFAM" id="SSF51735">
    <property type="entry name" value="NAD(P)-binding Rossmann-fold domains"/>
    <property type="match status" value="1"/>
</dbReference>
<dbReference type="GO" id="GO:0005737">
    <property type="term" value="C:cytoplasm"/>
    <property type="evidence" value="ECO:0007669"/>
    <property type="project" value="TreeGrafter"/>
</dbReference>
<comment type="catalytic activity">
    <reaction evidence="7">
        <text>a secondary alcohol + NAD(+) = a ketone + NADH + H(+)</text>
        <dbReference type="Rhea" id="RHEA:10740"/>
        <dbReference type="ChEBI" id="CHEBI:15378"/>
        <dbReference type="ChEBI" id="CHEBI:17087"/>
        <dbReference type="ChEBI" id="CHEBI:35681"/>
        <dbReference type="ChEBI" id="CHEBI:57540"/>
        <dbReference type="ChEBI" id="CHEBI:57945"/>
        <dbReference type="EC" id="1.1.1.1"/>
    </reaction>
</comment>
<dbReference type="InterPro" id="IPR013154">
    <property type="entry name" value="ADH-like_N"/>
</dbReference>
<evidence type="ECO:0000256" key="2">
    <source>
        <dbReference type="ARBA" id="ARBA00008072"/>
    </source>
</evidence>
<keyword evidence="5" id="KW-0862">Zinc</keyword>
<name>A0AAJ1VNL0_9LACO</name>
<evidence type="ECO:0000256" key="5">
    <source>
        <dbReference type="ARBA" id="ARBA00022833"/>
    </source>
</evidence>
<reference evidence="11" key="3">
    <citation type="submission" date="2020-01" db="EMBL/GenBank/DDBJ databases">
        <authorList>
            <person name="Cousin F.J."/>
            <person name="Le Guellec R."/>
            <person name="Cretenet M."/>
        </authorList>
    </citation>
    <scope>NUCLEOTIDE SEQUENCE</scope>
    <source>
        <strain evidence="11">UCMA 15228</strain>
    </source>
</reference>
<dbReference type="PANTHER" id="PTHR42940:SF8">
    <property type="entry name" value="VACUOLAR PROTEIN SORTING-ASSOCIATED PROTEIN 11"/>
    <property type="match status" value="1"/>
</dbReference>
<dbReference type="NCBIfam" id="TIGR02822">
    <property type="entry name" value="adh_fam_2"/>
    <property type="match status" value="1"/>
</dbReference>
<comment type="catalytic activity">
    <reaction evidence="8">
        <text>a primary alcohol + NAD(+) = an aldehyde + NADH + H(+)</text>
        <dbReference type="Rhea" id="RHEA:10736"/>
        <dbReference type="ChEBI" id="CHEBI:15378"/>
        <dbReference type="ChEBI" id="CHEBI:15734"/>
        <dbReference type="ChEBI" id="CHEBI:17478"/>
        <dbReference type="ChEBI" id="CHEBI:57540"/>
        <dbReference type="ChEBI" id="CHEBI:57945"/>
        <dbReference type="EC" id="1.1.1.1"/>
    </reaction>
</comment>
<dbReference type="EMBL" id="CP029684">
    <property type="protein sequence ID" value="QAS69084.1"/>
    <property type="molecule type" value="Genomic_DNA"/>
</dbReference>
<dbReference type="Proteomes" id="UP001167919">
    <property type="component" value="Unassembled WGS sequence"/>
</dbReference>
<dbReference type="Gene3D" id="3.40.50.720">
    <property type="entry name" value="NAD(P)-binding Rossmann-like Domain"/>
    <property type="match status" value="1"/>
</dbReference>
<evidence type="ECO:0000256" key="7">
    <source>
        <dbReference type="ARBA" id="ARBA00049164"/>
    </source>
</evidence>
<evidence type="ECO:0000313" key="11">
    <source>
        <dbReference type="EMBL" id="QAS69084.1"/>
    </source>
</evidence>
<evidence type="ECO:0000313" key="12">
    <source>
        <dbReference type="Proteomes" id="UP000286907"/>
    </source>
</evidence>
<comment type="similarity">
    <text evidence="2">Belongs to the zinc-containing alcohol dehydrogenase family.</text>
</comment>
<dbReference type="Pfam" id="PF08240">
    <property type="entry name" value="ADH_N"/>
    <property type="match status" value="1"/>
</dbReference>
<proteinExistence type="inferred from homology"/>
<reference evidence="11 12" key="1">
    <citation type="journal article" date="2019" name="Syst. Appl. Microbiol.">
        <title>Oenococcus sicerae sp. nov., isolated from French cider.</title>
        <authorList>
            <person name="Cousin F.J."/>
            <person name="Le Guellec R."/>
            <person name="Chagnot C."/>
            <person name="Goux D."/>
            <person name="Dalmasso M."/>
            <person name="Laplace J.M."/>
            <person name="Cretenet M."/>
        </authorList>
    </citation>
    <scope>NUCLEOTIDE SEQUENCE [LARGE SCALE GENOMIC DNA]</scope>
    <source>
        <strain evidence="11 12">UCMA 15228</strain>
    </source>
</reference>
<dbReference type="InterPro" id="IPR014187">
    <property type="entry name" value="ADH_Zn_typ-2"/>
</dbReference>
<feature type="domain" description="Alcohol dehydrogenase-like N-terminal" evidence="9">
    <location>
        <begin position="28"/>
        <end position="75"/>
    </location>
</feature>
<evidence type="ECO:0000256" key="8">
    <source>
        <dbReference type="ARBA" id="ARBA00049243"/>
    </source>
</evidence>
<keyword evidence="6 10" id="KW-0560">Oxidoreductase</keyword>
<protein>
    <recommendedName>
        <fullName evidence="3">alcohol dehydrogenase</fullName>
        <ecNumber evidence="3">1.1.1.1</ecNumber>
    </recommendedName>
</protein>
<dbReference type="InterPro" id="IPR011032">
    <property type="entry name" value="GroES-like_sf"/>
</dbReference>
<dbReference type="PANTHER" id="PTHR42940">
    <property type="entry name" value="ALCOHOL DEHYDROGENASE 1-RELATED"/>
    <property type="match status" value="1"/>
</dbReference>
<dbReference type="AlphaFoldDB" id="A0AAJ1VNL0"/>
<dbReference type="EMBL" id="SDWY01000001">
    <property type="protein sequence ID" value="MDN6899934.1"/>
    <property type="molecule type" value="Genomic_DNA"/>
</dbReference>
<evidence type="ECO:0000256" key="4">
    <source>
        <dbReference type="ARBA" id="ARBA00022723"/>
    </source>
</evidence>
<dbReference type="GO" id="GO:0004022">
    <property type="term" value="F:alcohol dehydrogenase (NAD+) activity"/>
    <property type="evidence" value="ECO:0007669"/>
    <property type="project" value="UniProtKB-EC"/>
</dbReference>
<evidence type="ECO:0000256" key="6">
    <source>
        <dbReference type="ARBA" id="ARBA00023002"/>
    </source>
</evidence>
<evidence type="ECO:0000259" key="9">
    <source>
        <dbReference type="Pfam" id="PF08240"/>
    </source>
</evidence>
<keyword evidence="12" id="KW-1185">Reference proteome</keyword>
<evidence type="ECO:0000313" key="13">
    <source>
        <dbReference type="Proteomes" id="UP001167919"/>
    </source>
</evidence>
<evidence type="ECO:0000313" key="10">
    <source>
        <dbReference type="EMBL" id="MDN6899934.1"/>
    </source>
</evidence>
<gene>
    <name evidence="11" type="ORF">DLJ48_00300</name>
    <name evidence="10" type="ORF">EVC35_02790</name>
</gene>
<dbReference type="EC" id="1.1.1.1" evidence="3"/>
<dbReference type="InterPro" id="IPR036291">
    <property type="entry name" value="NAD(P)-bd_dom_sf"/>
</dbReference>
<dbReference type="SUPFAM" id="SSF50129">
    <property type="entry name" value="GroES-like"/>
    <property type="match status" value="1"/>
</dbReference>
<reference evidence="10" key="2">
    <citation type="submission" date="2019-01" db="EMBL/GenBank/DDBJ databases">
        <title>Oenococcus sicerae UCMA17102.</title>
        <authorList>
            <person name="Cousin F.J."/>
            <person name="Le Guellec R."/>
            <person name="Cretenet M."/>
        </authorList>
    </citation>
    <scope>NUCLEOTIDE SEQUENCE</scope>
    <source>
        <strain evidence="10">UCMA17102</strain>
    </source>
</reference>
<dbReference type="Proteomes" id="UP000286907">
    <property type="component" value="Chromosome"/>
</dbReference>
<sequence length="272" mass="29418">MRRRIKFSSISDKVGVKISFNKPNRQWLRWTCGVCAFCRSGRENLCPNSIYTGWDHDGGYAEYATVPEAFAYRIPAAFKSNTAAPLLCAGIIGYRAYKQAQLPAGGRLGLYGFGGSAHLTAELAIAQGIEVHVFTRGKDAQNLALALGAASVQDTYDPSPVKLDSSIIFAPVGNAVPMALESLAPTGRLVIAGIHLTDIPSLSYDSHIFHEKVLTSVESNTRKDGEEFLTLASRLKIHPKITEYPLDQADKALIDLSHGDVQGANVLRVSEG</sequence>
<accession>A0AAJ1VNL0</accession>
<comment type="cofactor">
    <cofactor evidence="1">
        <name>Zn(2+)</name>
        <dbReference type="ChEBI" id="CHEBI:29105"/>
    </cofactor>
</comment>
<dbReference type="Gene3D" id="3.90.180.10">
    <property type="entry name" value="Medium-chain alcohol dehydrogenases, catalytic domain"/>
    <property type="match status" value="1"/>
</dbReference>
<keyword evidence="4" id="KW-0479">Metal-binding</keyword>
<dbReference type="GO" id="GO:0046872">
    <property type="term" value="F:metal ion binding"/>
    <property type="evidence" value="ECO:0007669"/>
    <property type="project" value="UniProtKB-KW"/>
</dbReference>
<organism evidence="10 13">
    <name type="scientific">Oenococcus sicerae</name>
    <dbReference type="NCBI Taxonomy" id="2203724"/>
    <lineage>
        <taxon>Bacteria</taxon>
        <taxon>Bacillati</taxon>
        <taxon>Bacillota</taxon>
        <taxon>Bacilli</taxon>
        <taxon>Lactobacillales</taxon>
        <taxon>Lactobacillaceae</taxon>
        <taxon>Oenococcus</taxon>
    </lineage>
</organism>